<sequence>MKELLNSHGLSLQEETTETTIHPAFRGNIVIPDLPEEPESIIKAEKGTICVFCNDPFPLVPSPKLTKLGDFLKAKAEVRRQLEPTNPWALHLPVR</sequence>
<reference evidence="1 2" key="1">
    <citation type="submission" date="2017-11" db="EMBL/GenBank/DDBJ databases">
        <title>De novo assembly and phasing of dikaryotic genomes from two isolates of Puccinia coronata f. sp. avenae, the causal agent of oat crown rust.</title>
        <authorList>
            <person name="Miller M.E."/>
            <person name="Zhang Y."/>
            <person name="Omidvar V."/>
            <person name="Sperschneider J."/>
            <person name="Schwessinger B."/>
            <person name="Raley C."/>
            <person name="Palmer J.M."/>
            <person name="Garnica D."/>
            <person name="Upadhyaya N."/>
            <person name="Rathjen J."/>
            <person name="Taylor J.M."/>
            <person name="Park R.F."/>
            <person name="Dodds P.N."/>
            <person name="Hirsch C.D."/>
            <person name="Kianian S.F."/>
            <person name="Figueroa M."/>
        </authorList>
    </citation>
    <scope>NUCLEOTIDE SEQUENCE [LARGE SCALE GENOMIC DNA]</scope>
    <source>
        <strain evidence="1">12SD80</strain>
    </source>
</reference>
<proteinExistence type="predicted"/>
<dbReference type="Proteomes" id="UP000235392">
    <property type="component" value="Unassembled WGS sequence"/>
</dbReference>
<accession>A0A2N5U9B3</accession>
<gene>
    <name evidence="1" type="ORF">PCASD_17901</name>
</gene>
<protein>
    <submittedName>
        <fullName evidence="1">Uncharacterized protein</fullName>
    </submittedName>
</protein>
<dbReference type="AlphaFoldDB" id="A0A2N5U9B3"/>
<dbReference type="EMBL" id="PGCI01000201">
    <property type="protein sequence ID" value="PLW34268.1"/>
    <property type="molecule type" value="Genomic_DNA"/>
</dbReference>
<evidence type="ECO:0000313" key="2">
    <source>
        <dbReference type="Proteomes" id="UP000235392"/>
    </source>
</evidence>
<comment type="caution">
    <text evidence="1">The sequence shown here is derived from an EMBL/GenBank/DDBJ whole genome shotgun (WGS) entry which is preliminary data.</text>
</comment>
<organism evidence="1 2">
    <name type="scientific">Puccinia coronata f. sp. avenae</name>
    <dbReference type="NCBI Taxonomy" id="200324"/>
    <lineage>
        <taxon>Eukaryota</taxon>
        <taxon>Fungi</taxon>
        <taxon>Dikarya</taxon>
        <taxon>Basidiomycota</taxon>
        <taxon>Pucciniomycotina</taxon>
        <taxon>Pucciniomycetes</taxon>
        <taxon>Pucciniales</taxon>
        <taxon>Pucciniaceae</taxon>
        <taxon>Puccinia</taxon>
    </lineage>
</organism>
<name>A0A2N5U9B3_9BASI</name>
<evidence type="ECO:0000313" key="1">
    <source>
        <dbReference type="EMBL" id="PLW34268.1"/>
    </source>
</evidence>